<evidence type="ECO:0000256" key="2">
    <source>
        <dbReference type="ARBA" id="ARBA00022505"/>
    </source>
</evidence>
<dbReference type="GO" id="GO:0016491">
    <property type="term" value="F:oxidoreductase activity"/>
    <property type="evidence" value="ECO:0007669"/>
    <property type="project" value="UniProtKB-KW"/>
</dbReference>
<dbReference type="SMART" id="SM01008">
    <property type="entry name" value="Ald_Xan_dh_C"/>
    <property type="match status" value="1"/>
</dbReference>
<evidence type="ECO:0000256" key="4">
    <source>
        <dbReference type="ARBA" id="ARBA00023002"/>
    </source>
</evidence>
<dbReference type="Pfam" id="PF01799">
    <property type="entry name" value="Fer2_2"/>
    <property type="match status" value="1"/>
</dbReference>
<dbReference type="InterPro" id="IPR016208">
    <property type="entry name" value="Ald_Oxase/xanthine_DH-like"/>
</dbReference>
<keyword evidence="4" id="KW-0560">Oxidoreductase</keyword>
<dbReference type="Gene3D" id="3.10.20.30">
    <property type="match status" value="1"/>
</dbReference>
<evidence type="ECO:0000259" key="6">
    <source>
        <dbReference type="PROSITE" id="PS51085"/>
    </source>
</evidence>
<proteinExistence type="inferred from homology"/>
<dbReference type="Proteomes" id="UP000675664">
    <property type="component" value="Unassembled WGS sequence"/>
</dbReference>
<evidence type="ECO:0000313" key="7">
    <source>
        <dbReference type="EMBL" id="MBR0597928.1"/>
    </source>
</evidence>
<dbReference type="EMBL" id="JAGSND010000004">
    <property type="protein sequence ID" value="MBR0597928.1"/>
    <property type="molecule type" value="Genomic_DNA"/>
</dbReference>
<reference evidence="7" key="1">
    <citation type="submission" date="2021-04" db="EMBL/GenBank/DDBJ databases">
        <title>Sinoanaerobacter chloroacetimidivorans sp. nov., an obligate anaerobic bacterium isolated from anaerobic sludge.</title>
        <authorList>
            <person name="Bao Y."/>
        </authorList>
    </citation>
    <scope>NUCLEOTIDE SEQUENCE</scope>
    <source>
        <strain evidence="7">BAD-6</strain>
    </source>
</reference>
<dbReference type="InterPro" id="IPR002888">
    <property type="entry name" value="2Fe-2S-bd"/>
</dbReference>
<comment type="similarity">
    <text evidence="1">Belongs to the xanthine dehydrogenase family.</text>
</comment>
<comment type="caution">
    <text evidence="7">The sequence shown here is derived from an EMBL/GenBank/DDBJ whole genome shotgun (WGS) entry which is preliminary data.</text>
</comment>
<dbReference type="InterPro" id="IPR012675">
    <property type="entry name" value="Beta-grasp_dom_sf"/>
</dbReference>
<evidence type="ECO:0000256" key="3">
    <source>
        <dbReference type="ARBA" id="ARBA00022723"/>
    </source>
</evidence>
<evidence type="ECO:0000313" key="8">
    <source>
        <dbReference type="Proteomes" id="UP000675664"/>
    </source>
</evidence>
<dbReference type="Gene3D" id="3.90.1170.50">
    <property type="entry name" value="Aldehyde oxidase/xanthine dehydrogenase, a/b hammerhead"/>
    <property type="match status" value="1"/>
</dbReference>
<dbReference type="InterPro" id="IPR037165">
    <property type="entry name" value="AldOxase/xan_DH_Mopterin-bd_sf"/>
</dbReference>
<dbReference type="InterPro" id="IPR046867">
    <property type="entry name" value="AldOxase/xan_DH_MoCoBD2"/>
</dbReference>
<keyword evidence="5" id="KW-0408">Iron</keyword>
<gene>
    <name evidence="7" type="ORF">KCX82_08595</name>
</gene>
<dbReference type="Pfam" id="PF20256">
    <property type="entry name" value="MoCoBD_2"/>
    <property type="match status" value="1"/>
</dbReference>
<dbReference type="InterPro" id="IPR008274">
    <property type="entry name" value="AldOxase/xan_DH_MoCoBD1"/>
</dbReference>
<keyword evidence="3" id="KW-0479">Metal-binding</keyword>
<dbReference type="PROSITE" id="PS51085">
    <property type="entry name" value="2FE2S_FER_2"/>
    <property type="match status" value="1"/>
</dbReference>
<reference evidence="7" key="2">
    <citation type="submission" date="2021-04" db="EMBL/GenBank/DDBJ databases">
        <authorList>
            <person name="Liu J."/>
        </authorList>
    </citation>
    <scope>NUCLEOTIDE SEQUENCE</scope>
    <source>
        <strain evidence="7">BAD-6</strain>
    </source>
</reference>
<dbReference type="CDD" id="cd00207">
    <property type="entry name" value="fer2"/>
    <property type="match status" value="1"/>
</dbReference>
<feature type="domain" description="2Fe-2S ferredoxin-type" evidence="6">
    <location>
        <begin position="4"/>
        <end position="81"/>
    </location>
</feature>
<dbReference type="RefSeq" id="WP_227018052.1">
    <property type="nucleotide sequence ID" value="NZ_JAGSND010000004.1"/>
</dbReference>
<dbReference type="InterPro" id="IPR001041">
    <property type="entry name" value="2Fe-2S_ferredoxin-type"/>
</dbReference>
<evidence type="ECO:0000256" key="5">
    <source>
        <dbReference type="ARBA" id="ARBA00023004"/>
    </source>
</evidence>
<protein>
    <submittedName>
        <fullName evidence="7">Molybdopterin-dependent oxidoreductase</fullName>
    </submittedName>
</protein>
<dbReference type="SUPFAM" id="SSF47741">
    <property type="entry name" value="CO dehydrogenase ISP C-domain like"/>
    <property type="match status" value="1"/>
</dbReference>
<dbReference type="InterPro" id="IPR054705">
    <property type="entry name" value="Mop"/>
</dbReference>
<keyword evidence="2" id="KW-0500">Molybdenum</keyword>
<dbReference type="Pfam" id="PF00111">
    <property type="entry name" value="Fer2"/>
    <property type="match status" value="1"/>
</dbReference>
<dbReference type="GO" id="GO:0005506">
    <property type="term" value="F:iron ion binding"/>
    <property type="evidence" value="ECO:0007669"/>
    <property type="project" value="InterPro"/>
</dbReference>
<dbReference type="Gene3D" id="3.30.365.10">
    <property type="entry name" value="Aldehyde oxidase/xanthine dehydrogenase, molybdopterin binding domain"/>
    <property type="match status" value="4"/>
</dbReference>
<dbReference type="PANTHER" id="PTHR11908:SF132">
    <property type="entry name" value="ALDEHYDE OXIDASE 1-RELATED"/>
    <property type="match status" value="1"/>
</dbReference>
<organism evidence="7 8">
    <name type="scientific">Sinanaerobacter chloroacetimidivorans</name>
    <dbReference type="NCBI Taxonomy" id="2818044"/>
    <lineage>
        <taxon>Bacteria</taxon>
        <taxon>Bacillati</taxon>
        <taxon>Bacillota</taxon>
        <taxon>Clostridia</taxon>
        <taxon>Peptostreptococcales</taxon>
        <taxon>Anaerovoracaceae</taxon>
        <taxon>Sinanaerobacter</taxon>
    </lineage>
</organism>
<dbReference type="SUPFAM" id="SSF54292">
    <property type="entry name" value="2Fe-2S ferredoxin-like"/>
    <property type="match status" value="1"/>
</dbReference>
<dbReference type="InterPro" id="IPR000674">
    <property type="entry name" value="Ald_Oxase/Xan_DH_a/b"/>
</dbReference>
<dbReference type="Pfam" id="PF02738">
    <property type="entry name" value="MoCoBD_1"/>
    <property type="match status" value="1"/>
</dbReference>
<dbReference type="SUPFAM" id="SSF56003">
    <property type="entry name" value="Molybdenum cofactor-binding domain"/>
    <property type="match status" value="1"/>
</dbReference>
<dbReference type="InterPro" id="IPR036884">
    <property type="entry name" value="2Fe-2S-bd_dom_sf"/>
</dbReference>
<dbReference type="PROSITE" id="PS00197">
    <property type="entry name" value="2FE2S_FER_1"/>
    <property type="match status" value="1"/>
</dbReference>
<evidence type="ECO:0000256" key="1">
    <source>
        <dbReference type="ARBA" id="ARBA00006849"/>
    </source>
</evidence>
<sequence>MKLRKMTLNINGADRMFICDPEKDSLAAVIRRLGLTGTKVGCGTGVCGSCSMILNGKVIRSCTKKMKTVEEYSTILTIEGIGTPNHLHPLQVAFMNRGAVQCGFCSPGFIVSAYALLQENPDPTREEVRDWFQKNRNICRCTGYKQIVDAVMAAAKVMRGECDIEDIKVKLPENKEYYGLPLVRPAALAKVCGVCDYGDDIELKMPDGVLHVVMVQPKVAHHAKILKIHTEEAEKMPGVYKVITHKDVKGSNRLNFFQFSPRCLATEQTHILLAEEKIFNYGDIVALVAADTKDHAREAAAKVTIDFEPLPEYLNYLEAAMPDAMRIHDDHPNVWSEQPTVKGAGHDTPELFDKAPHVVEGSFYSTREPHMPIEGDTVQAYWGDDGFLTVHCKAMCIYANIGDIAEATGVPAEKVRVVQNPTGATFGWGIAGATYSLAAIACLACDDMPVAFSMTYSEFMAFSGKRAPSYTNARLACDNDGKIIATEWDCGLDHGAYNELGDDLTWRPARFMFFPYHVPNALGLTRVACSNHAYGTAYRGYGSPQAYTASESLMDMMAEKLGIDPFELRWRNIARPGDLNINSFPFVDYPMEKIMETMKPYYEKAVAKAKAEDTPQKRRGVGIAWGGYNVTEGTADQCTVAIELREDGKFVKYDTWQDQGQGGDVGSLQNTLEALKPLGVSIDDIVLIQNDSKHCPDSGSTASSRQHYMNGKTSKMAADMLINAMTKPDGTFRTYSEMVAEGIPTKYEAQYLNPSDPDLCDLDPNTGVGNPTPDYTYAMFLAEVEVNTTTGKTTVIGYTCVDDVGVIGNIDSVNGQAYGGLSHCIGFALSENYDDVKKHNNILGAGIPAIKDIPDDFNIVHVVTPRAKNPFGSSGASEAFQSAGHMAVINAINNACGVRIYELPASPDKVKAGLDAISKGEKIEPPKKYFLGSDFYEEMEYIKNNPV</sequence>
<dbReference type="PANTHER" id="PTHR11908">
    <property type="entry name" value="XANTHINE DEHYDROGENASE"/>
    <property type="match status" value="1"/>
</dbReference>
<name>A0A8J7W1M6_9FIRM</name>
<dbReference type="GO" id="GO:0051537">
    <property type="term" value="F:2 iron, 2 sulfur cluster binding"/>
    <property type="evidence" value="ECO:0007669"/>
    <property type="project" value="InterPro"/>
</dbReference>
<dbReference type="InterPro" id="IPR036010">
    <property type="entry name" value="2Fe-2S_ferredoxin-like_sf"/>
</dbReference>
<keyword evidence="8" id="KW-1185">Reference proteome</keyword>
<dbReference type="PIRSF" id="PIRSF000127">
    <property type="entry name" value="Xanthine_DH"/>
    <property type="match status" value="1"/>
</dbReference>
<dbReference type="InterPro" id="IPR006058">
    <property type="entry name" value="2Fe2S_fd_BS"/>
</dbReference>
<accession>A0A8J7W1M6</accession>
<dbReference type="NCBIfam" id="NF045668">
    <property type="entry name" value="pterin_aldehy"/>
    <property type="match status" value="1"/>
</dbReference>
<dbReference type="Pfam" id="PF01315">
    <property type="entry name" value="Ald_Xan_dh_C"/>
    <property type="match status" value="1"/>
</dbReference>
<dbReference type="InterPro" id="IPR036856">
    <property type="entry name" value="Ald_Oxase/Xan_DH_a/b_sf"/>
</dbReference>
<dbReference type="Gene3D" id="1.10.150.120">
    <property type="entry name" value="[2Fe-2S]-binding domain"/>
    <property type="match status" value="1"/>
</dbReference>
<dbReference type="AlphaFoldDB" id="A0A8J7W1M6"/>
<dbReference type="SUPFAM" id="SSF54665">
    <property type="entry name" value="CO dehydrogenase molybdoprotein N-domain-like"/>
    <property type="match status" value="1"/>
</dbReference>